<dbReference type="Pfam" id="PF14278">
    <property type="entry name" value="TetR_C_8"/>
    <property type="match status" value="1"/>
</dbReference>
<dbReference type="Gene3D" id="1.10.357.10">
    <property type="entry name" value="Tetracycline Repressor, domain 2"/>
    <property type="match status" value="1"/>
</dbReference>
<dbReference type="Proteomes" id="UP000664357">
    <property type="component" value="Unassembled WGS sequence"/>
</dbReference>
<proteinExistence type="predicted"/>
<reference evidence="2 3" key="2">
    <citation type="submission" date="2024-02" db="EMBL/GenBank/DDBJ databases">
        <title>The Genome Sequence of Enterococcus sp. DIV0159.</title>
        <authorList>
            <person name="Earl A."/>
            <person name="Manson A."/>
            <person name="Gilmore M."/>
            <person name="Sanders J."/>
            <person name="Shea T."/>
            <person name="Howe W."/>
            <person name="Livny J."/>
            <person name="Cuomo C."/>
            <person name="Neafsey D."/>
            <person name="Birren B."/>
        </authorList>
    </citation>
    <scope>NUCLEOTIDE SEQUENCE [LARGE SCALE GENOMIC DNA]</scope>
    <source>
        <strain evidence="2 3">665A</strain>
    </source>
</reference>
<sequence>MDDLINELKSLHSVEFIEELKSRKVSSKRIDFDSGDTILIDYQDVLNSFQTAQQNKEVLMMLLGENGDPGFYTQLRQSLIDLLKYFFEEYAETLNAKFPGVPEDYLEIILYGTLAEIVLHWIKNGMQESTDLVGKIISSAKIVGPLSLLKEE</sequence>
<keyword evidence="3" id="KW-1185">Reference proteome</keyword>
<reference evidence="2 3" key="1">
    <citation type="submission" date="2021-03" db="EMBL/GenBank/DDBJ databases">
        <authorList>
            <person name="Gilmore M.S."/>
            <person name="Schwartzman J."/>
            <person name="Van Tyne D."/>
            <person name="Martin M."/>
            <person name="Earl A.M."/>
            <person name="Manson A.L."/>
            <person name="Straub T."/>
            <person name="Salamzade R."/>
            <person name="Saavedra J."/>
            <person name="Lebreton F."/>
            <person name="Prichula J."/>
            <person name="Schaufler K."/>
            <person name="Gaca A."/>
            <person name="Sgardioli B."/>
            <person name="Wagenaar J."/>
            <person name="Strong T."/>
        </authorList>
    </citation>
    <scope>NUCLEOTIDE SEQUENCE [LARGE SCALE GENOMIC DNA]</scope>
    <source>
        <strain evidence="2 3">665A</strain>
    </source>
</reference>
<gene>
    <name evidence="2" type="ORF">JZO67_004221</name>
</gene>
<evidence type="ECO:0000259" key="1">
    <source>
        <dbReference type="Pfam" id="PF14278"/>
    </source>
</evidence>
<organism evidence="2 3">
    <name type="scientific">Candidatus Enterococcus ferrettii</name>
    <dbReference type="NCBI Taxonomy" id="2815324"/>
    <lineage>
        <taxon>Bacteria</taxon>
        <taxon>Bacillati</taxon>
        <taxon>Bacillota</taxon>
        <taxon>Bacilli</taxon>
        <taxon>Lactobacillales</taxon>
        <taxon>Enterococcaceae</taxon>
        <taxon>Enterococcus</taxon>
    </lineage>
</organism>
<dbReference type="RefSeq" id="WP_207701860.1">
    <property type="nucleotide sequence ID" value="NZ_JAFREL020000004.1"/>
</dbReference>
<evidence type="ECO:0000313" key="2">
    <source>
        <dbReference type="EMBL" id="MEO1772239.1"/>
    </source>
</evidence>
<accession>A0ABV0EXC7</accession>
<name>A0ABV0EXC7_9ENTE</name>
<dbReference type="InterPro" id="IPR039532">
    <property type="entry name" value="TetR_C_Firmicutes"/>
</dbReference>
<comment type="caution">
    <text evidence="2">The sequence shown here is derived from an EMBL/GenBank/DDBJ whole genome shotgun (WGS) entry which is preliminary data.</text>
</comment>
<dbReference type="EMBL" id="JAFREL020000004">
    <property type="protein sequence ID" value="MEO1772239.1"/>
    <property type="molecule type" value="Genomic_DNA"/>
</dbReference>
<protein>
    <recommendedName>
        <fullName evidence="1">Transcriptional regulator TetR C-terminal Firmicutes type domain-containing protein</fullName>
    </recommendedName>
</protein>
<evidence type="ECO:0000313" key="3">
    <source>
        <dbReference type="Proteomes" id="UP000664357"/>
    </source>
</evidence>
<feature type="domain" description="Transcriptional regulator TetR C-terminal Firmicutes type" evidence="1">
    <location>
        <begin position="46"/>
        <end position="133"/>
    </location>
</feature>